<feature type="domain" description="BHLH" evidence="11">
    <location>
        <begin position="318"/>
        <end position="371"/>
    </location>
</feature>
<feature type="compositionally biased region" description="Polar residues" evidence="10">
    <location>
        <begin position="211"/>
        <end position="228"/>
    </location>
</feature>
<evidence type="ECO:0000256" key="4">
    <source>
        <dbReference type="ARBA" id="ARBA00023015"/>
    </source>
</evidence>
<evidence type="ECO:0000256" key="3">
    <source>
        <dbReference type="ARBA" id="ARBA00008289"/>
    </source>
</evidence>
<dbReference type="SUPFAM" id="SSF47459">
    <property type="entry name" value="HLH, helix-loop-helix DNA-binding domain"/>
    <property type="match status" value="1"/>
</dbReference>
<keyword evidence="7" id="KW-0804">Transcription</keyword>
<keyword evidence="4" id="KW-0805">Transcription regulation</keyword>
<comment type="similarity">
    <text evidence="3">Belongs to the MiT/TFE family.</text>
</comment>
<evidence type="ECO:0000256" key="8">
    <source>
        <dbReference type="ARBA" id="ARBA00023242"/>
    </source>
</evidence>
<feature type="compositionally biased region" description="Low complexity" evidence="10">
    <location>
        <begin position="196"/>
        <end position="210"/>
    </location>
</feature>
<feature type="region of interest" description="Disordered" evidence="10">
    <location>
        <begin position="131"/>
        <end position="151"/>
    </location>
</feature>
<feature type="coiled-coil region" evidence="9">
    <location>
        <begin position="364"/>
        <end position="398"/>
    </location>
</feature>
<dbReference type="InterPro" id="IPR031867">
    <property type="entry name" value="MiT/TFE_N"/>
</dbReference>
<name>A0A3B3VMK7_9TELE</name>
<keyword evidence="9" id="KW-0175">Coiled coil</keyword>
<evidence type="ECO:0000259" key="11">
    <source>
        <dbReference type="PROSITE" id="PS50888"/>
    </source>
</evidence>
<dbReference type="PROSITE" id="PS50888">
    <property type="entry name" value="BHLH"/>
    <property type="match status" value="1"/>
</dbReference>
<protein>
    <submittedName>
        <fullName evidence="12">Transcription factor binding to IGHM enhancer 3</fullName>
    </submittedName>
</protein>
<dbReference type="GeneTree" id="ENSGT00940000157503"/>
<organism evidence="12 13">
    <name type="scientific">Poecilia latipinna</name>
    <name type="common">sailfin molly</name>
    <dbReference type="NCBI Taxonomy" id="48699"/>
    <lineage>
        <taxon>Eukaryota</taxon>
        <taxon>Metazoa</taxon>
        <taxon>Chordata</taxon>
        <taxon>Craniata</taxon>
        <taxon>Vertebrata</taxon>
        <taxon>Euteleostomi</taxon>
        <taxon>Actinopterygii</taxon>
        <taxon>Neopterygii</taxon>
        <taxon>Teleostei</taxon>
        <taxon>Neoteleostei</taxon>
        <taxon>Acanthomorphata</taxon>
        <taxon>Ovalentaria</taxon>
        <taxon>Atherinomorphae</taxon>
        <taxon>Cyprinodontiformes</taxon>
        <taxon>Poeciliidae</taxon>
        <taxon>Poeciliinae</taxon>
        <taxon>Poecilia</taxon>
    </lineage>
</organism>
<dbReference type="STRING" id="48699.ENSPLAP00000026221"/>
<feature type="region of interest" description="Disordered" evidence="10">
    <location>
        <begin position="1"/>
        <end position="28"/>
    </location>
</feature>
<dbReference type="GO" id="GO:0005634">
    <property type="term" value="C:nucleus"/>
    <property type="evidence" value="ECO:0007669"/>
    <property type="project" value="UniProtKB-SubCell"/>
</dbReference>
<dbReference type="SMART" id="SM00353">
    <property type="entry name" value="HLH"/>
    <property type="match status" value="1"/>
</dbReference>
<dbReference type="GO" id="GO:0000981">
    <property type="term" value="F:DNA-binding transcription factor activity, RNA polymerase II-specific"/>
    <property type="evidence" value="ECO:0007669"/>
    <property type="project" value="TreeGrafter"/>
</dbReference>
<evidence type="ECO:0000313" key="12">
    <source>
        <dbReference type="Ensembl" id="ENSPLAP00000026221.1"/>
    </source>
</evidence>
<dbReference type="PANTHER" id="PTHR45776:SF3">
    <property type="entry name" value="TRANSCRIPTION FACTOR E3"/>
    <property type="match status" value="1"/>
</dbReference>
<keyword evidence="13" id="KW-1185">Reference proteome</keyword>
<dbReference type="Pfam" id="PF00010">
    <property type="entry name" value="HLH"/>
    <property type="match status" value="1"/>
</dbReference>
<dbReference type="CDD" id="cd18926">
    <property type="entry name" value="bHLHzip_MITF"/>
    <property type="match status" value="1"/>
</dbReference>
<accession>A0A3B3VMK7</accession>
<reference evidence="12" key="2">
    <citation type="submission" date="2025-09" db="UniProtKB">
        <authorList>
            <consortium name="Ensembl"/>
        </authorList>
    </citation>
    <scope>IDENTIFICATION</scope>
</reference>
<evidence type="ECO:0000256" key="1">
    <source>
        <dbReference type="ARBA" id="ARBA00004123"/>
    </source>
</evidence>
<dbReference type="AlphaFoldDB" id="A0A3B3VMK7"/>
<dbReference type="GO" id="GO:0046983">
    <property type="term" value="F:protein dimerization activity"/>
    <property type="evidence" value="ECO:0007669"/>
    <property type="project" value="InterPro"/>
</dbReference>
<evidence type="ECO:0000256" key="7">
    <source>
        <dbReference type="ARBA" id="ARBA00023163"/>
    </source>
</evidence>
<dbReference type="Pfam" id="PF15951">
    <property type="entry name" value="MITF_TFEB_C_3_N"/>
    <property type="match status" value="1"/>
</dbReference>
<dbReference type="GO" id="GO:0000978">
    <property type="term" value="F:RNA polymerase II cis-regulatory region sequence-specific DNA binding"/>
    <property type="evidence" value="ECO:0007669"/>
    <property type="project" value="TreeGrafter"/>
</dbReference>
<dbReference type="PANTHER" id="PTHR45776">
    <property type="entry name" value="MIP04163P"/>
    <property type="match status" value="1"/>
</dbReference>
<feature type="compositionally biased region" description="Polar residues" evidence="10">
    <location>
        <begin position="137"/>
        <end position="151"/>
    </location>
</feature>
<dbReference type="Proteomes" id="UP000261500">
    <property type="component" value="Unplaced"/>
</dbReference>
<evidence type="ECO:0000256" key="10">
    <source>
        <dbReference type="SAM" id="MobiDB-lite"/>
    </source>
</evidence>
<evidence type="ECO:0000256" key="2">
    <source>
        <dbReference type="ARBA" id="ARBA00004496"/>
    </source>
</evidence>
<comment type="subcellular location">
    <subcellularLocation>
        <location evidence="2">Cytoplasm</location>
    </subcellularLocation>
    <subcellularLocation>
        <location evidence="1">Nucleus</location>
    </subcellularLocation>
</comment>
<dbReference type="InterPro" id="IPR036638">
    <property type="entry name" value="HLH_DNA-bd_sf"/>
</dbReference>
<proteinExistence type="inferred from homology"/>
<keyword evidence="5" id="KW-0238">DNA-binding</keyword>
<keyword evidence="8" id="KW-0539">Nucleus</keyword>
<keyword evidence="6" id="KW-0010">Activator</keyword>
<dbReference type="GO" id="GO:0005737">
    <property type="term" value="C:cytoplasm"/>
    <property type="evidence" value="ECO:0007669"/>
    <property type="project" value="UniProtKB-SubCell"/>
</dbReference>
<dbReference type="FunFam" id="4.10.280.10:FF:000003">
    <property type="entry name" value="microphthalmia-associated transcription factor isoform X1"/>
    <property type="match status" value="1"/>
</dbReference>
<evidence type="ECO:0000256" key="6">
    <source>
        <dbReference type="ARBA" id="ARBA00023159"/>
    </source>
</evidence>
<dbReference type="InterPro" id="IPR021802">
    <property type="entry name" value="MiT/TFE_C"/>
</dbReference>
<reference evidence="12" key="1">
    <citation type="submission" date="2025-08" db="UniProtKB">
        <authorList>
            <consortium name="Ensembl"/>
        </authorList>
    </citation>
    <scope>IDENTIFICATION</scope>
</reference>
<dbReference type="Pfam" id="PF11851">
    <property type="entry name" value="DUF3371"/>
    <property type="match status" value="1"/>
</dbReference>
<feature type="region of interest" description="Disordered" evidence="10">
    <location>
        <begin position="195"/>
        <end position="232"/>
    </location>
</feature>
<dbReference type="Gene3D" id="4.10.280.10">
    <property type="entry name" value="Helix-loop-helix DNA-binding domain"/>
    <property type="match status" value="1"/>
</dbReference>
<dbReference type="Ensembl" id="ENSPLAT00000018051.1">
    <property type="protein sequence ID" value="ENSPLAP00000026221.1"/>
    <property type="gene ID" value="ENSPLAG00000013875.1"/>
</dbReference>
<evidence type="ECO:0000313" key="13">
    <source>
        <dbReference type="Proteomes" id="UP000261500"/>
    </source>
</evidence>
<sequence>MSDVGSDQIRTGEQNRSRTEPNQQEASVPQPHTVFVILDSAETLSLVQMESGIVADIEVDSLIPTDSDIFYQIKSQPITALVLFSGTCCSLSVLQGALTCHLLVCSCRVLMRQGLMRQQALEEQQKEAQQQKEVQRCSDSSSPISLANSAPCTPAQVPVEVLKVQTHLENPTRYHIQQAQRQQVRQYLSNTMTANQQPALQPSPSPQQDSGATLSDESSPKQEVTTRTGPAAAGFAMEETVIDDIISLESSLNEDLLTLIDSGLQLTNTLPAAGNMLDVYGGMSTPTIAVSNSCPADLHAVKRELTDVETKALMKERQKKDNHNLIERRRRFNINDRIKELGALIPKSSDPETRWNKGTILKASVDYIRKLQKEQQRAREMEERQRRLESTNRSLLLRIQVRGRRLGELELQARLHGVSSSSVSVDPQTLLSPLLPNPSLSFMDLDESHQASAVFSTDLMAELGAGLSGLGAGLLMEEDAGGAVMSDPLLSCGASKTSSRRSSFSMDEDL</sequence>
<evidence type="ECO:0000256" key="9">
    <source>
        <dbReference type="SAM" id="Coils"/>
    </source>
</evidence>
<evidence type="ECO:0000256" key="5">
    <source>
        <dbReference type="ARBA" id="ARBA00023125"/>
    </source>
</evidence>
<dbReference type="InterPro" id="IPR011598">
    <property type="entry name" value="bHLH_dom"/>
</dbReference>